<dbReference type="InterPro" id="IPR019261">
    <property type="entry name" value="PARG_cat_microbial"/>
</dbReference>
<dbReference type="EMBL" id="JAPFFF010000010">
    <property type="protein sequence ID" value="KAK8880969.1"/>
    <property type="molecule type" value="Genomic_DNA"/>
</dbReference>
<feature type="compositionally biased region" description="Polar residues" evidence="1">
    <location>
        <begin position="13"/>
        <end position="27"/>
    </location>
</feature>
<gene>
    <name evidence="3" type="ORF">M9Y10_003675</name>
</gene>
<evidence type="ECO:0000313" key="3">
    <source>
        <dbReference type="EMBL" id="KAK8880969.1"/>
    </source>
</evidence>
<dbReference type="InterPro" id="IPR043472">
    <property type="entry name" value="Macro_dom-like"/>
</dbReference>
<reference evidence="3 4" key="1">
    <citation type="submission" date="2024-04" db="EMBL/GenBank/DDBJ databases">
        <title>Tritrichomonas musculus Genome.</title>
        <authorList>
            <person name="Alves-Ferreira E."/>
            <person name="Grigg M."/>
            <person name="Lorenzi H."/>
            <person name="Galac M."/>
        </authorList>
    </citation>
    <scope>NUCLEOTIDE SEQUENCE [LARGE SCALE GENOMIC DNA]</scope>
    <source>
        <strain evidence="3 4">EAF2021</strain>
    </source>
</reference>
<dbReference type="Pfam" id="PF10021">
    <property type="entry name" value="PARG_cat_microb"/>
    <property type="match status" value="1"/>
</dbReference>
<dbReference type="InterPro" id="IPR012664">
    <property type="entry name" value="CHP02452"/>
</dbReference>
<evidence type="ECO:0000256" key="1">
    <source>
        <dbReference type="SAM" id="MobiDB-lite"/>
    </source>
</evidence>
<dbReference type="NCBIfam" id="TIGR02452">
    <property type="entry name" value="TIGR02452 family protein"/>
    <property type="match status" value="1"/>
</dbReference>
<sequence length="216" mass="25091">MTDHCWETIQNKNQSFSNNHRQGSPNRHGQHFDPNQKKIPHSNKFTKEELERQEIAKENHKFVKDHPELLTSQITTLFDSDHIQIRDRLRNIRKEKPGQFFINDHSTIWSAIECKKKKIQNIYILNFADGLKPGGGYLNGRSAQEETLCRQTLLYPTLVGRPMYSINSQLGPEASDAMIYSAGVLVIRDDDNKWIKKQYQFRVNIISSPAVDNRKS</sequence>
<dbReference type="PANTHER" id="PTHR35596">
    <property type="entry name" value="DUF2263 DOMAIN-CONTAINING PROTEIN"/>
    <property type="match status" value="1"/>
</dbReference>
<keyword evidence="4" id="KW-1185">Reference proteome</keyword>
<protein>
    <recommendedName>
        <fullName evidence="2">Microbial-type PARG catalytic domain-containing protein</fullName>
    </recommendedName>
</protein>
<proteinExistence type="predicted"/>
<accession>A0ABR2JQ16</accession>
<evidence type="ECO:0000259" key="2">
    <source>
        <dbReference type="Pfam" id="PF10021"/>
    </source>
</evidence>
<organism evidence="3 4">
    <name type="scientific">Tritrichomonas musculus</name>
    <dbReference type="NCBI Taxonomy" id="1915356"/>
    <lineage>
        <taxon>Eukaryota</taxon>
        <taxon>Metamonada</taxon>
        <taxon>Parabasalia</taxon>
        <taxon>Tritrichomonadida</taxon>
        <taxon>Tritrichomonadidae</taxon>
        <taxon>Tritrichomonas</taxon>
    </lineage>
</organism>
<comment type="caution">
    <text evidence="3">The sequence shown here is derived from an EMBL/GenBank/DDBJ whole genome shotgun (WGS) entry which is preliminary data.</text>
</comment>
<dbReference type="Gene3D" id="3.40.220.10">
    <property type="entry name" value="Leucine Aminopeptidase, subunit E, domain 1"/>
    <property type="match status" value="1"/>
</dbReference>
<dbReference type="Proteomes" id="UP001470230">
    <property type="component" value="Unassembled WGS sequence"/>
</dbReference>
<evidence type="ECO:0000313" key="4">
    <source>
        <dbReference type="Proteomes" id="UP001470230"/>
    </source>
</evidence>
<dbReference type="PANTHER" id="PTHR35596:SF1">
    <property type="entry name" value="MICROBIAL-TYPE PARG CATALYTIC DOMAIN-CONTAINING PROTEIN"/>
    <property type="match status" value="1"/>
</dbReference>
<name>A0ABR2JQ16_9EUKA</name>
<feature type="region of interest" description="Disordered" evidence="1">
    <location>
        <begin position="13"/>
        <end position="44"/>
    </location>
</feature>
<feature type="domain" description="Microbial-type PARG catalytic" evidence="2">
    <location>
        <begin position="80"/>
        <end position="189"/>
    </location>
</feature>